<dbReference type="PANTHER" id="PTHR43098">
    <property type="entry name" value="L-ORNITHINE N(5)-MONOOXYGENASE-RELATED"/>
    <property type="match status" value="1"/>
</dbReference>
<dbReference type="SUPFAM" id="SSF51905">
    <property type="entry name" value="FAD/NAD(P)-binding domain"/>
    <property type="match status" value="3"/>
</dbReference>
<evidence type="ECO:0000256" key="4">
    <source>
        <dbReference type="ARBA" id="ARBA00022827"/>
    </source>
</evidence>
<evidence type="ECO:0000256" key="2">
    <source>
        <dbReference type="ARBA" id="ARBA00010139"/>
    </source>
</evidence>
<keyword evidence="3" id="KW-0285">Flavoprotein</keyword>
<dbReference type="GO" id="GO:0050660">
    <property type="term" value="F:flavin adenine dinucleotide binding"/>
    <property type="evidence" value="ECO:0007669"/>
    <property type="project" value="InterPro"/>
</dbReference>
<dbReference type="InterPro" id="IPR036188">
    <property type="entry name" value="FAD/NAD-bd_sf"/>
</dbReference>
<keyword evidence="4" id="KW-0274">FAD</keyword>
<dbReference type="PANTHER" id="PTHR43098:SF3">
    <property type="entry name" value="L-ORNITHINE N(5)-MONOOXYGENASE-RELATED"/>
    <property type="match status" value="1"/>
</dbReference>
<organism evidence="8 9">
    <name type="scientific">Dendryphion nanum</name>
    <dbReference type="NCBI Taxonomy" id="256645"/>
    <lineage>
        <taxon>Eukaryota</taxon>
        <taxon>Fungi</taxon>
        <taxon>Dikarya</taxon>
        <taxon>Ascomycota</taxon>
        <taxon>Pezizomycotina</taxon>
        <taxon>Dothideomycetes</taxon>
        <taxon>Pleosporomycetidae</taxon>
        <taxon>Pleosporales</taxon>
        <taxon>Torulaceae</taxon>
        <taxon>Dendryphion</taxon>
    </lineage>
</organism>
<dbReference type="Proteomes" id="UP000700596">
    <property type="component" value="Unassembled WGS sequence"/>
</dbReference>
<evidence type="ECO:0000256" key="1">
    <source>
        <dbReference type="ARBA" id="ARBA00001974"/>
    </source>
</evidence>
<evidence type="ECO:0000256" key="3">
    <source>
        <dbReference type="ARBA" id="ARBA00022630"/>
    </source>
</evidence>
<proteinExistence type="inferred from homology"/>
<evidence type="ECO:0000313" key="9">
    <source>
        <dbReference type="Proteomes" id="UP000700596"/>
    </source>
</evidence>
<sequence length="557" mass="62959">MDSIDDFSNLSLNSGSNGTQGGKVQELDALIVGAGFGGVYQLKVLRDAGYKVKLVEAGTDYGGVWYWNRYPGARVDSAIPHYEFSDPVLWKEWTWKQRFPDSVELRAYFAYVADKWDLRKDTQFETFVSSAAWSDEEARWIVKTKTGETYKVKYLLLNTGFAAKRYIPDWKGVDTFKGTFIHPSYWPHEEPNLKGKKIAVIGTGSTGIQLAHELSKIAGHLTVFQRSPNTSMPMKQVDYNLPEQAIPKPEYPNLFAGRTDSFSGFSFNFLPRSTFDDTPEKRLETYESLWAEGDFKFWLATYYDMLFVEAANREAYNFWRDKTRAKINDPAIADILAPMKQPYSFGCKRISLENGYFEIFNQSNVSLVDVSEKGTPIEEITPKGIKTSDNKEHEFDYIIAATGYDAITGGLAQIDIRGSTGETLAEHWKDGAKTYLGLAVAEFPNMFFTYGPQAPTALCNGPTCAQLQGDWILKAIQHLKEKELKKIVAKRQSEDEYKKTIWDLANASLLPGTDSWYMGTNVPGKTREPLIYLGGVPTYYKTINENAEKGYPGWELS</sequence>
<reference evidence="8" key="1">
    <citation type="journal article" date="2021" name="Nat. Commun.">
        <title>Genetic determinants of endophytism in the Arabidopsis root mycobiome.</title>
        <authorList>
            <person name="Mesny F."/>
            <person name="Miyauchi S."/>
            <person name="Thiergart T."/>
            <person name="Pickel B."/>
            <person name="Atanasova L."/>
            <person name="Karlsson M."/>
            <person name="Huettel B."/>
            <person name="Barry K.W."/>
            <person name="Haridas S."/>
            <person name="Chen C."/>
            <person name="Bauer D."/>
            <person name="Andreopoulos W."/>
            <person name="Pangilinan J."/>
            <person name="LaButti K."/>
            <person name="Riley R."/>
            <person name="Lipzen A."/>
            <person name="Clum A."/>
            <person name="Drula E."/>
            <person name="Henrissat B."/>
            <person name="Kohler A."/>
            <person name="Grigoriev I.V."/>
            <person name="Martin F.M."/>
            <person name="Hacquard S."/>
        </authorList>
    </citation>
    <scope>NUCLEOTIDE SEQUENCE</scope>
    <source>
        <strain evidence="8">MPI-CAGE-CH-0243</strain>
    </source>
</reference>
<evidence type="ECO:0000256" key="5">
    <source>
        <dbReference type="ARBA" id="ARBA00022857"/>
    </source>
</evidence>
<dbReference type="Pfam" id="PF00743">
    <property type="entry name" value="FMO-like"/>
    <property type="match status" value="1"/>
</dbReference>
<comment type="caution">
    <text evidence="8">The sequence shown here is derived from an EMBL/GenBank/DDBJ whole genome shotgun (WGS) entry which is preliminary data.</text>
</comment>
<comment type="similarity">
    <text evidence="2">Belongs to the FAD-binding monooxygenase family.</text>
</comment>
<dbReference type="AlphaFoldDB" id="A0A9P9DI98"/>
<dbReference type="InterPro" id="IPR020946">
    <property type="entry name" value="Flavin_mOase-like"/>
</dbReference>
<comment type="cofactor">
    <cofactor evidence="1">
        <name>FAD</name>
        <dbReference type="ChEBI" id="CHEBI:57692"/>
    </cofactor>
</comment>
<dbReference type="EMBL" id="JAGMWT010000011">
    <property type="protein sequence ID" value="KAH7119935.1"/>
    <property type="molecule type" value="Genomic_DNA"/>
</dbReference>
<keyword evidence="6" id="KW-0560">Oxidoreductase</keyword>
<name>A0A9P9DI98_9PLEO</name>
<evidence type="ECO:0000256" key="6">
    <source>
        <dbReference type="ARBA" id="ARBA00023002"/>
    </source>
</evidence>
<accession>A0A9P9DI98</accession>
<keyword evidence="5" id="KW-0521">NADP</keyword>
<evidence type="ECO:0000313" key="8">
    <source>
        <dbReference type="EMBL" id="KAH7119935.1"/>
    </source>
</evidence>
<evidence type="ECO:0000256" key="7">
    <source>
        <dbReference type="ARBA" id="ARBA00023033"/>
    </source>
</evidence>
<dbReference type="InterPro" id="IPR050775">
    <property type="entry name" value="FAD-binding_Monooxygenases"/>
</dbReference>
<dbReference type="OrthoDB" id="66881at2759"/>
<dbReference type="GO" id="GO:0050661">
    <property type="term" value="F:NADP binding"/>
    <property type="evidence" value="ECO:0007669"/>
    <property type="project" value="InterPro"/>
</dbReference>
<dbReference type="GO" id="GO:0004499">
    <property type="term" value="F:N,N-dimethylaniline monooxygenase activity"/>
    <property type="evidence" value="ECO:0007669"/>
    <property type="project" value="InterPro"/>
</dbReference>
<keyword evidence="9" id="KW-1185">Reference proteome</keyword>
<protein>
    <submittedName>
        <fullName evidence="8">Cyclopentanone 1,2-monooxygenase</fullName>
    </submittedName>
</protein>
<keyword evidence="7" id="KW-0503">Monooxygenase</keyword>
<dbReference type="PRINTS" id="PR00411">
    <property type="entry name" value="PNDRDTASEI"/>
</dbReference>
<gene>
    <name evidence="8" type="ORF">B0J11DRAFT_534907</name>
</gene>
<dbReference type="Gene3D" id="3.50.50.60">
    <property type="entry name" value="FAD/NAD(P)-binding domain"/>
    <property type="match status" value="3"/>
</dbReference>